<dbReference type="PANTHER" id="PTHR43791:SF49">
    <property type="entry name" value="TRANSPORTER, PUTATIVE (AFU_ORTHOLOGUE AFUA_4G04250)-RELATED"/>
    <property type="match status" value="1"/>
</dbReference>
<feature type="transmembrane region" description="Helical" evidence="6">
    <location>
        <begin position="83"/>
        <end position="105"/>
    </location>
</feature>
<proteinExistence type="predicted"/>
<evidence type="ECO:0000256" key="6">
    <source>
        <dbReference type="SAM" id="Phobius"/>
    </source>
</evidence>
<keyword evidence="5 6" id="KW-0472">Membrane</keyword>
<dbReference type="SUPFAM" id="SSF103473">
    <property type="entry name" value="MFS general substrate transporter"/>
    <property type="match status" value="1"/>
</dbReference>
<evidence type="ECO:0000256" key="3">
    <source>
        <dbReference type="ARBA" id="ARBA00022692"/>
    </source>
</evidence>
<evidence type="ECO:0000256" key="1">
    <source>
        <dbReference type="ARBA" id="ARBA00004141"/>
    </source>
</evidence>
<evidence type="ECO:0000313" key="7">
    <source>
        <dbReference type="EMBL" id="KND91011.1"/>
    </source>
</evidence>
<feature type="transmembrane region" description="Helical" evidence="6">
    <location>
        <begin position="51"/>
        <end position="71"/>
    </location>
</feature>
<organism evidence="7 8">
    <name type="scientific">Tolypocladium ophioglossoides (strain CBS 100239)</name>
    <name type="common">Snaketongue truffleclub</name>
    <name type="synonym">Elaphocordyceps ophioglossoides</name>
    <dbReference type="NCBI Taxonomy" id="1163406"/>
    <lineage>
        <taxon>Eukaryota</taxon>
        <taxon>Fungi</taxon>
        <taxon>Dikarya</taxon>
        <taxon>Ascomycota</taxon>
        <taxon>Pezizomycotina</taxon>
        <taxon>Sordariomycetes</taxon>
        <taxon>Hypocreomycetidae</taxon>
        <taxon>Hypocreales</taxon>
        <taxon>Ophiocordycipitaceae</taxon>
        <taxon>Tolypocladium</taxon>
    </lineage>
</organism>
<evidence type="ECO:0000313" key="8">
    <source>
        <dbReference type="Proteomes" id="UP000036947"/>
    </source>
</evidence>
<dbReference type="OrthoDB" id="19923at2759"/>
<gene>
    <name evidence="7" type="ORF">TOPH_04270</name>
</gene>
<reference evidence="7 8" key="1">
    <citation type="journal article" date="2015" name="BMC Genomics">
        <title>The genome of the truffle-parasite Tolypocladium ophioglossoides and the evolution of antifungal peptaibiotics.</title>
        <authorList>
            <person name="Quandt C.A."/>
            <person name="Bushley K.E."/>
            <person name="Spatafora J.W."/>
        </authorList>
    </citation>
    <scope>NUCLEOTIDE SEQUENCE [LARGE SCALE GENOMIC DNA]</scope>
    <source>
        <strain evidence="7 8">CBS 100239</strain>
    </source>
</reference>
<dbReference type="Proteomes" id="UP000036947">
    <property type="component" value="Unassembled WGS sequence"/>
</dbReference>
<comment type="caution">
    <text evidence="7">The sequence shown here is derived from an EMBL/GenBank/DDBJ whole genome shotgun (WGS) entry which is preliminary data.</text>
</comment>
<dbReference type="AlphaFoldDB" id="A0A0L0NAD9"/>
<keyword evidence="8" id="KW-1185">Reference proteome</keyword>
<sequence length="142" mass="15503">MPTCEKLGDASLSHRGDVDSQVLKDSNIGNAKILNSSTRDDMQASTSMSDYQFAIALTVFLVAYAVLEVPSNMLLEKLSHSRWIAFLMLCWGAMTMSLGGMQSFAGVKAMRFLPGMFEAGRGSEVAQATNNGRDEEDMSTKY</sequence>
<dbReference type="STRING" id="1163406.A0A0L0NAD9"/>
<keyword evidence="4 6" id="KW-1133">Transmembrane helix</keyword>
<dbReference type="GO" id="GO:0022857">
    <property type="term" value="F:transmembrane transporter activity"/>
    <property type="evidence" value="ECO:0007669"/>
    <property type="project" value="TreeGrafter"/>
</dbReference>
<keyword evidence="2" id="KW-0813">Transport</keyword>
<dbReference type="Gene3D" id="1.20.1250.20">
    <property type="entry name" value="MFS general substrate transporter like domains"/>
    <property type="match status" value="1"/>
</dbReference>
<keyword evidence="3 6" id="KW-0812">Transmembrane</keyword>
<dbReference type="InterPro" id="IPR036259">
    <property type="entry name" value="MFS_trans_sf"/>
</dbReference>
<evidence type="ECO:0000256" key="5">
    <source>
        <dbReference type="ARBA" id="ARBA00023136"/>
    </source>
</evidence>
<accession>A0A0L0NAD9</accession>
<evidence type="ECO:0000256" key="2">
    <source>
        <dbReference type="ARBA" id="ARBA00022448"/>
    </source>
</evidence>
<name>A0A0L0NAD9_TOLOC</name>
<dbReference type="EMBL" id="LFRF01000010">
    <property type="protein sequence ID" value="KND91011.1"/>
    <property type="molecule type" value="Genomic_DNA"/>
</dbReference>
<comment type="subcellular location">
    <subcellularLocation>
        <location evidence="1">Membrane</location>
        <topology evidence="1">Multi-pass membrane protein</topology>
    </subcellularLocation>
</comment>
<dbReference type="GO" id="GO:0016020">
    <property type="term" value="C:membrane"/>
    <property type="evidence" value="ECO:0007669"/>
    <property type="project" value="UniProtKB-SubCell"/>
</dbReference>
<dbReference type="PANTHER" id="PTHR43791">
    <property type="entry name" value="PERMEASE-RELATED"/>
    <property type="match status" value="1"/>
</dbReference>
<protein>
    <submittedName>
        <fullName evidence="7">Putative tartrate transporter</fullName>
    </submittedName>
</protein>
<evidence type="ECO:0000256" key="4">
    <source>
        <dbReference type="ARBA" id="ARBA00022989"/>
    </source>
</evidence>